<comment type="caution">
    <text evidence="8">The sequence shown here is derived from an EMBL/GenBank/DDBJ whole genome shotgun (WGS) entry which is preliminary data.</text>
</comment>
<proteinExistence type="inferred from homology"/>
<evidence type="ECO:0000256" key="3">
    <source>
        <dbReference type="ARBA" id="ARBA00022475"/>
    </source>
</evidence>
<evidence type="ECO:0000256" key="2">
    <source>
        <dbReference type="ARBA" id="ARBA00011006"/>
    </source>
</evidence>
<evidence type="ECO:0008006" key="10">
    <source>
        <dbReference type="Google" id="ProtNLM"/>
    </source>
</evidence>
<name>A0A135IAP6_9GAMM</name>
<organism evidence="8 9">
    <name type="scientific">Enterovibrio coralii</name>
    <dbReference type="NCBI Taxonomy" id="294935"/>
    <lineage>
        <taxon>Bacteria</taxon>
        <taxon>Pseudomonadati</taxon>
        <taxon>Pseudomonadota</taxon>
        <taxon>Gammaproteobacteria</taxon>
        <taxon>Vibrionales</taxon>
        <taxon>Vibrionaceae</taxon>
        <taxon>Enterovibrio</taxon>
    </lineage>
</organism>
<evidence type="ECO:0000313" key="8">
    <source>
        <dbReference type="EMBL" id="KXF82526.1"/>
    </source>
</evidence>
<dbReference type="STRING" id="294935.ATN88_21015"/>
<evidence type="ECO:0000256" key="7">
    <source>
        <dbReference type="SAM" id="Phobius"/>
    </source>
</evidence>
<dbReference type="AlphaFoldDB" id="A0A135IAP6"/>
<dbReference type="Pfam" id="PF04226">
    <property type="entry name" value="Transgly_assoc"/>
    <property type="match status" value="1"/>
</dbReference>
<protein>
    <recommendedName>
        <fullName evidence="10">Transglycosylase</fullName>
    </recommendedName>
</protein>
<reference evidence="8 9" key="1">
    <citation type="submission" date="2015-11" db="EMBL/GenBank/DDBJ databases">
        <title>Genomic Taxonomy of the Vibrionaceae.</title>
        <authorList>
            <person name="Gomez-Gil B."/>
            <person name="Enciso-Ibarra J."/>
        </authorList>
    </citation>
    <scope>NUCLEOTIDE SEQUENCE [LARGE SCALE GENOMIC DNA]</scope>
    <source>
        <strain evidence="8 9">CAIM 912</strain>
    </source>
</reference>
<gene>
    <name evidence="8" type="ORF">ATN88_21015</name>
</gene>
<comment type="subcellular location">
    <subcellularLocation>
        <location evidence="1">Cell membrane</location>
        <topology evidence="1">Multi-pass membrane protein</topology>
    </subcellularLocation>
</comment>
<evidence type="ECO:0000256" key="1">
    <source>
        <dbReference type="ARBA" id="ARBA00004651"/>
    </source>
</evidence>
<dbReference type="EMBL" id="LNTY01000022">
    <property type="protein sequence ID" value="KXF82526.1"/>
    <property type="molecule type" value="Genomic_DNA"/>
</dbReference>
<keyword evidence="4 7" id="KW-0812">Transmembrane</keyword>
<evidence type="ECO:0000256" key="4">
    <source>
        <dbReference type="ARBA" id="ARBA00022692"/>
    </source>
</evidence>
<evidence type="ECO:0000313" key="9">
    <source>
        <dbReference type="Proteomes" id="UP000070529"/>
    </source>
</evidence>
<evidence type="ECO:0000256" key="6">
    <source>
        <dbReference type="ARBA" id="ARBA00023136"/>
    </source>
</evidence>
<accession>A0A135IAP6</accession>
<dbReference type="PANTHER" id="PTHR33884">
    <property type="entry name" value="UPF0410 PROTEIN YMGE"/>
    <property type="match status" value="1"/>
</dbReference>
<keyword evidence="9" id="KW-1185">Reference proteome</keyword>
<feature type="transmembrane region" description="Helical" evidence="7">
    <location>
        <begin position="58"/>
        <end position="77"/>
    </location>
</feature>
<dbReference type="RefSeq" id="WP_067413348.1">
    <property type="nucleotide sequence ID" value="NZ_LNTY01000022.1"/>
</dbReference>
<sequence length="82" mass="8274">MSIISWIILGLLAGILAKWIMPGKDGGGFIMTTLLGIAGAVVGGWVSTLIGIGTTGGLSIGSIVMATVGALILLFIYNKVAK</sequence>
<dbReference type="PANTHER" id="PTHR33884:SF4">
    <property type="entry name" value="UPF0410 PROTEIN YEAQ"/>
    <property type="match status" value="1"/>
</dbReference>
<keyword evidence="5 7" id="KW-1133">Transmembrane helix</keyword>
<feature type="transmembrane region" description="Helical" evidence="7">
    <location>
        <begin position="27"/>
        <end position="46"/>
    </location>
</feature>
<keyword evidence="6 7" id="KW-0472">Membrane</keyword>
<comment type="similarity">
    <text evidence="2">Belongs to the UPF0410 family.</text>
</comment>
<evidence type="ECO:0000256" key="5">
    <source>
        <dbReference type="ARBA" id="ARBA00022989"/>
    </source>
</evidence>
<dbReference type="GO" id="GO:0005886">
    <property type="term" value="C:plasma membrane"/>
    <property type="evidence" value="ECO:0007669"/>
    <property type="project" value="UniProtKB-SubCell"/>
</dbReference>
<dbReference type="InterPro" id="IPR007341">
    <property type="entry name" value="Transgly_assoc"/>
</dbReference>
<keyword evidence="3" id="KW-1003">Cell membrane</keyword>
<dbReference type="Proteomes" id="UP000070529">
    <property type="component" value="Unassembled WGS sequence"/>
</dbReference>